<reference evidence="6 7" key="1">
    <citation type="submission" date="2024-09" db="EMBL/GenBank/DDBJ databases">
        <authorList>
            <person name="Sun Q."/>
            <person name="Mori K."/>
        </authorList>
    </citation>
    <scope>NUCLEOTIDE SEQUENCE [LARGE SCALE GENOMIC DNA]</scope>
    <source>
        <strain evidence="6 7">CCM 7765</strain>
    </source>
</reference>
<keyword evidence="1" id="KW-0813">Transport</keyword>
<keyword evidence="3" id="KW-0249">Electron transport</keyword>
<proteinExistence type="predicted"/>
<protein>
    <submittedName>
        <fullName evidence="6">Rubredoxin</fullName>
    </submittedName>
</protein>
<dbReference type="InterPro" id="IPR024935">
    <property type="entry name" value="Rubredoxin_dom"/>
</dbReference>
<dbReference type="InterPro" id="IPR024934">
    <property type="entry name" value="Rubredoxin-like_dom"/>
</dbReference>
<sequence length="479" mass="56021">MKAKEQYIVKINLPGGIISAGNLLRVLKVLQELGIETVSFGNRQQLLFSAATEHLHHLRLNIPNTIMEVNGDDYPNIVSSYVTEEVFAPIGWLREGVYKDILDSFNYHPRLKINIVDRHQNLIPFFTGNFNFISSDISNHWYLHVRFPKTNKIYPWPSLIYSADIAEISRLLELIIMDNDHLFYNKPNADGDQLVQMLNRMADFHTQYYDLPMTHTDFHLPFYEGINYYGEHKLWLGIYRRWENFFVDFLIEICTLCMDCRIGQLYTTPWKTILIKNILPSYRIRWSVLLNKYRINVRHASNELNWQLEDRSDEAKELKWLLVKAFEEADLRTSKLCFAIKISKQTGLFGSIIIQKEISEETLYHVMHTSNFNPNSKEFVNYGSAGDIKELGELLIRLCNVYYEMHSTLRLSVTPKKEVNSKKNDAPAQIYQCKHCFTRYDPLYGDSINSISPGTSFDLLVDYNCPTCDARKAEFERVF</sequence>
<accession>A0ABV6HKN6</accession>
<dbReference type="Gene3D" id="2.20.28.10">
    <property type="match status" value="1"/>
</dbReference>
<dbReference type="EMBL" id="JBHLWO010000002">
    <property type="protein sequence ID" value="MFC0319456.1"/>
    <property type="molecule type" value="Genomic_DNA"/>
</dbReference>
<dbReference type="RefSeq" id="WP_130855933.1">
    <property type="nucleotide sequence ID" value="NZ_JBHLWO010000002.1"/>
</dbReference>
<organism evidence="6 7">
    <name type="scientific">Olivibacter oleidegradans</name>
    <dbReference type="NCBI Taxonomy" id="760123"/>
    <lineage>
        <taxon>Bacteria</taxon>
        <taxon>Pseudomonadati</taxon>
        <taxon>Bacteroidota</taxon>
        <taxon>Sphingobacteriia</taxon>
        <taxon>Sphingobacteriales</taxon>
        <taxon>Sphingobacteriaceae</taxon>
        <taxon>Olivibacter</taxon>
    </lineage>
</organism>
<evidence type="ECO:0000313" key="6">
    <source>
        <dbReference type="EMBL" id="MFC0319456.1"/>
    </source>
</evidence>
<keyword evidence="2" id="KW-0479">Metal-binding</keyword>
<evidence type="ECO:0000256" key="4">
    <source>
        <dbReference type="ARBA" id="ARBA00023004"/>
    </source>
</evidence>
<feature type="domain" description="Rubredoxin-like" evidence="5">
    <location>
        <begin position="428"/>
        <end position="478"/>
    </location>
</feature>
<name>A0ABV6HKN6_9SPHI</name>
<dbReference type="Pfam" id="PF00301">
    <property type="entry name" value="Rubredoxin"/>
    <property type="match status" value="1"/>
</dbReference>
<evidence type="ECO:0000256" key="1">
    <source>
        <dbReference type="ARBA" id="ARBA00022448"/>
    </source>
</evidence>
<gene>
    <name evidence="6" type="ORF">ACFFI0_14140</name>
</gene>
<evidence type="ECO:0000256" key="3">
    <source>
        <dbReference type="ARBA" id="ARBA00022982"/>
    </source>
</evidence>
<dbReference type="SUPFAM" id="SSF57802">
    <property type="entry name" value="Rubredoxin-like"/>
    <property type="match status" value="1"/>
</dbReference>
<evidence type="ECO:0000313" key="7">
    <source>
        <dbReference type="Proteomes" id="UP001589774"/>
    </source>
</evidence>
<comment type="caution">
    <text evidence="6">The sequence shown here is derived from an EMBL/GenBank/DDBJ whole genome shotgun (WGS) entry which is preliminary data.</text>
</comment>
<dbReference type="Proteomes" id="UP001589774">
    <property type="component" value="Unassembled WGS sequence"/>
</dbReference>
<dbReference type="PROSITE" id="PS50903">
    <property type="entry name" value="RUBREDOXIN_LIKE"/>
    <property type="match status" value="1"/>
</dbReference>
<keyword evidence="4" id="KW-0408">Iron</keyword>
<keyword evidence="7" id="KW-1185">Reference proteome</keyword>
<evidence type="ECO:0000259" key="5">
    <source>
        <dbReference type="PROSITE" id="PS50903"/>
    </source>
</evidence>
<evidence type="ECO:0000256" key="2">
    <source>
        <dbReference type="ARBA" id="ARBA00022723"/>
    </source>
</evidence>
<dbReference type="CDD" id="cd00730">
    <property type="entry name" value="rubredoxin"/>
    <property type="match status" value="1"/>
</dbReference>